<keyword evidence="1" id="KW-0479">Metal-binding</keyword>
<feature type="binding site" evidence="2">
    <location>
        <position position="73"/>
    </location>
    <ligand>
        <name>S-adenosyl-L-methionine</name>
        <dbReference type="ChEBI" id="CHEBI:59789"/>
    </ligand>
</feature>
<dbReference type="RefSeq" id="WP_008252089.1">
    <property type="nucleotide sequence ID" value="NZ_CP014544.1"/>
</dbReference>
<evidence type="ECO:0000259" key="4">
    <source>
        <dbReference type="Pfam" id="PF21302"/>
    </source>
</evidence>
<dbReference type="KEGG" id="zal:AZF00_15940"/>
<sequence length="286" mass="31468">MPLLALEHMLCPLEQYPLHRDGKTWRCSNNHCFDIAKQGYVNLLPVQNKKSLDPGDSQIMIQARRQFLDSGAYAPLAQALATTVADLCKDHNDLAILDAGCGEGYYLNTVCNSLLAAQAELALTATGLDISKWAVRATRIRNAGINGLVASNRQIPLPDNSQDILLCTFGFPVFSEFQRVVKPGGHIIMVDPGPEHLIELRQQIYDEIRRSPPASLAAGINSEWQQSSETALSFSTPILSAALFEQLLIMTPHLYRASKAGRERAAKLEQLALTVDVCIRVLSHQP</sequence>
<dbReference type="Proteomes" id="UP000074119">
    <property type="component" value="Chromosome"/>
</dbReference>
<name>A0A127M8Y0_9GAMM</name>
<keyword evidence="1" id="KW-0862">Zinc</keyword>
<dbReference type="InterPro" id="IPR048647">
    <property type="entry name" value="RlmA_N"/>
</dbReference>
<dbReference type="PIRSF" id="PIRSF018249">
    <property type="entry name" value="MyrA_prd"/>
    <property type="match status" value="1"/>
</dbReference>
<dbReference type="GO" id="GO:0046872">
    <property type="term" value="F:metal ion binding"/>
    <property type="evidence" value="ECO:0007669"/>
    <property type="project" value="UniProtKB-KW"/>
</dbReference>
<feature type="domain" description="23S rRNA (guanine(745)-N(1))-methyltransferase N-terminal" evidence="4">
    <location>
        <begin position="10"/>
        <end position="51"/>
    </location>
</feature>
<dbReference type="GO" id="GO:0008757">
    <property type="term" value="F:S-adenosylmethionine-dependent methyltransferase activity"/>
    <property type="evidence" value="ECO:0007669"/>
    <property type="project" value="InterPro"/>
</dbReference>
<dbReference type="PANTHER" id="PTHR42912">
    <property type="entry name" value="METHYLTRANSFERASE"/>
    <property type="match status" value="1"/>
</dbReference>
<organism evidence="5 6">
    <name type="scientific">Zhongshania aliphaticivorans</name>
    <dbReference type="NCBI Taxonomy" id="1470434"/>
    <lineage>
        <taxon>Bacteria</taxon>
        <taxon>Pseudomonadati</taxon>
        <taxon>Pseudomonadota</taxon>
        <taxon>Gammaproteobacteria</taxon>
        <taxon>Cellvibrionales</taxon>
        <taxon>Spongiibacteraceae</taxon>
        <taxon>Zhongshania</taxon>
    </lineage>
</organism>
<protein>
    <submittedName>
        <fullName evidence="5">Uncharacterized protein</fullName>
    </submittedName>
</protein>
<keyword evidence="2" id="KW-0949">S-adenosyl-L-methionine</keyword>
<dbReference type="EMBL" id="CP014544">
    <property type="protein sequence ID" value="AMO69697.1"/>
    <property type="molecule type" value="Genomic_DNA"/>
</dbReference>
<accession>A0A127M8Y0</accession>
<proteinExistence type="predicted"/>
<evidence type="ECO:0000313" key="5">
    <source>
        <dbReference type="EMBL" id="AMO69697.1"/>
    </source>
</evidence>
<dbReference type="AlphaFoldDB" id="A0A127M8Y0"/>
<dbReference type="InterPro" id="IPR050508">
    <property type="entry name" value="Methyltransf_Superfamily"/>
</dbReference>
<feature type="domain" description="Methyltransferase" evidence="3">
    <location>
        <begin position="91"/>
        <end position="208"/>
    </location>
</feature>
<feature type="binding site" evidence="1">
    <location>
        <position position="27"/>
    </location>
    <ligand>
        <name>Zn(2+)</name>
        <dbReference type="ChEBI" id="CHEBI:29105"/>
    </ligand>
</feature>
<evidence type="ECO:0000256" key="1">
    <source>
        <dbReference type="PIRSR" id="PIRSR018249-1"/>
    </source>
</evidence>
<evidence type="ECO:0000259" key="3">
    <source>
        <dbReference type="Pfam" id="PF13847"/>
    </source>
</evidence>
<gene>
    <name evidence="5" type="ORF">AZF00_15940</name>
</gene>
<evidence type="ECO:0000313" key="6">
    <source>
        <dbReference type="Proteomes" id="UP000074119"/>
    </source>
</evidence>
<feature type="binding site" evidence="2">
    <location>
        <begin position="103"/>
        <end position="104"/>
    </location>
    <ligand>
        <name>S-adenosyl-L-methionine</name>
        <dbReference type="ChEBI" id="CHEBI:59789"/>
    </ligand>
</feature>
<dbReference type="InterPro" id="IPR029063">
    <property type="entry name" value="SAM-dependent_MTases_sf"/>
</dbReference>
<dbReference type="Gene3D" id="3.40.50.150">
    <property type="entry name" value="Vaccinia Virus protein VP39"/>
    <property type="match status" value="1"/>
</dbReference>
<dbReference type="SUPFAM" id="SSF53335">
    <property type="entry name" value="S-adenosyl-L-methionine-dependent methyltransferases"/>
    <property type="match status" value="1"/>
</dbReference>
<dbReference type="STRING" id="1470434.AZF00_15940"/>
<dbReference type="Pfam" id="PF21302">
    <property type="entry name" value="Zn_ribbon_RlmA"/>
    <property type="match status" value="1"/>
</dbReference>
<dbReference type="CDD" id="cd02440">
    <property type="entry name" value="AdoMet_MTases"/>
    <property type="match status" value="1"/>
</dbReference>
<feature type="binding site" evidence="2">
    <location>
        <position position="196"/>
    </location>
    <ligand>
        <name>S-adenosyl-L-methionine</name>
        <dbReference type="ChEBI" id="CHEBI:59789"/>
    </ligand>
</feature>
<dbReference type="InterPro" id="IPR016718">
    <property type="entry name" value="rRNA_m1G-MeTrfase_A_prd"/>
</dbReference>
<reference evidence="5 6" key="1">
    <citation type="submission" date="2015-12" db="EMBL/GenBank/DDBJ databases">
        <authorList>
            <person name="Shamseldin A."/>
            <person name="Moawad H."/>
            <person name="Abd El-Rahim W.M."/>
            <person name="Sadowsky M.J."/>
        </authorList>
    </citation>
    <scope>NUCLEOTIDE SEQUENCE [LARGE SCALE GENOMIC DNA]</scope>
    <source>
        <strain evidence="5 6">SM2</strain>
    </source>
</reference>
<feature type="binding site" evidence="1">
    <location>
        <position position="31"/>
    </location>
    <ligand>
        <name>Zn(2+)</name>
        <dbReference type="ChEBI" id="CHEBI:29105"/>
    </ligand>
</feature>
<dbReference type="PANTHER" id="PTHR42912:SF45">
    <property type="entry name" value="23S RRNA (GUANINE(745)-N(1))-METHYLTRANSFERASE"/>
    <property type="match status" value="1"/>
</dbReference>
<dbReference type="InterPro" id="IPR025714">
    <property type="entry name" value="Methyltranfer_dom"/>
</dbReference>
<evidence type="ECO:0000256" key="2">
    <source>
        <dbReference type="PIRSR" id="PIRSR018249-2"/>
    </source>
</evidence>
<dbReference type="Pfam" id="PF13847">
    <property type="entry name" value="Methyltransf_31"/>
    <property type="match status" value="1"/>
</dbReference>